<evidence type="ECO:0000256" key="1">
    <source>
        <dbReference type="SAM" id="MobiDB-lite"/>
    </source>
</evidence>
<dbReference type="AlphaFoldDB" id="A0A7C9CWA4"/>
<reference evidence="2" key="1">
    <citation type="journal article" date="2013" name="J. Plant Res.">
        <title>Effect of fungi and light on seed germination of three Opuntia species from semiarid lands of central Mexico.</title>
        <authorList>
            <person name="Delgado-Sanchez P."/>
            <person name="Jimenez-Bremont J.F."/>
            <person name="Guerrero-Gonzalez Mde L."/>
            <person name="Flores J."/>
        </authorList>
    </citation>
    <scope>NUCLEOTIDE SEQUENCE</scope>
    <source>
        <tissue evidence="2">Cladode</tissue>
    </source>
</reference>
<sequence>MQNGETASAKYDAAPKTGILINDPAACSKHLKLDNNDTKQVCKPSAPPMQNSTTRTSINQTDISLYSITRKHEAITTKRIADLVLISTKPGEPVSDVTAKSSGASFSNLSCSIAASFTFQADQ</sequence>
<accession>A0A7C9CWA4</accession>
<reference evidence="2" key="2">
    <citation type="submission" date="2020-07" db="EMBL/GenBank/DDBJ databases">
        <authorList>
            <person name="Vera ALvarez R."/>
            <person name="Arias-Moreno D.M."/>
            <person name="Jimenez-Jacinto V."/>
            <person name="Jimenez-Bremont J.F."/>
            <person name="Swaminathan K."/>
            <person name="Moose S.P."/>
            <person name="Guerrero-Gonzalez M.L."/>
            <person name="Marino-Ramirez L."/>
            <person name="Landsman D."/>
            <person name="Rodriguez-Kessler M."/>
            <person name="Delgado-Sanchez P."/>
        </authorList>
    </citation>
    <scope>NUCLEOTIDE SEQUENCE</scope>
    <source>
        <tissue evidence="2">Cladode</tissue>
    </source>
</reference>
<proteinExistence type="predicted"/>
<protein>
    <submittedName>
        <fullName evidence="2">Uncharacterized protein</fullName>
    </submittedName>
</protein>
<feature type="compositionally biased region" description="Polar residues" evidence="1">
    <location>
        <begin position="48"/>
        <end position="57"/>
    </location>
</feature>
<evidence type="ECO:0000313" key="2">
    <source>
        <dbReference type="EMBL" id="MBA4628020.1"/>
    </source>
</evidence>
<dbReference type="EMBL" id="GISG01064497">
    <property type="protein sequence ID" value="MBA4628020.1"/>
    <property type="molecule type" value="Transcribed_RNA"/>
</dbReference>
<feature type="region of interest" description="Disordered" evidence="1">
    <location>
        <begin position="37"/>
        <end position="57"/>
    </location>
</feature>
<organism evidence="2">
    <name type="scientific">Opuntia streptacantha</name>
    <name type="common">Prickly pear cactus</name>
    <name type="synonym">Opuntia cardona</name>
    <dbReference type="NCBI Taxonomy" id="393608"/>
    <lineage>
        <taxon>Eukaryota</taxon>
        <taxon>Viridiplantae</taxon>
        <taxon>Streptophyta</taxon>
        <taxon>Embryophyta</taxon>
        <taxon>Tracheophyta</taxon>
        <taxon>Spermatophyta</taxon>
        <taxon>Magnoliopsida</taxon>
        <taxon>eudicotyledons</taxon>
        <taxon>Gunneridae</taxon>
        <taxon>Pentapetalae</taxon>
        <taxon>Caryophyllales</taxon>
        <taxon>Cactineae</taxon>
        <taxon>Cactaceae</taxon>
        <taxon>Opuntioideae</taxon>
        <taxon>Opuntia</taxon>
    </lineage>
</organism>
<name>A0A7C9CWA4_OPUST</name>